<dbReference type="OrthoDB" id="380883at2157"/>
<accession>A0A498H137</accession>
<keyword evidence="2" id="KW-1185">Reference proteome</keyword>
<organism evidence="1 2">
    <name type="scientific">Methanoculleus taiwanensis</name>
    <dbReference type="NCBI Taxonomy" id="1550565"/>
    <lineage>
        <taxon>Archaea</taxon>
        <taxon>Methanobacteriati</taxon>
        <taxon>Methanobacteriota</taxon>
        <taxon>Stenosarchaea group</taxon>
        <taxon>Methanomicrobia</taxon>
        <taxon>Methanomicrobiales</taxon>
        <taxon>Methanomicrobiaceae</taxon>
        <taxon>Methanoculleus</taxon>
    </lineage>
</organism>
<evidence type="ECO:0000313" key="2">
    <source>
        <dbReference type="Proteomes" id="UP000290932"/>
    </source>
</evidence>
<dbReference type="AlphaFoldDB" id="A0A498H137"/>
<dbReference type="Proteomes" id="UP000290932">
    <property type="component" value="Unassembled WGS sequence"/>
</dbReference>
<name>A0A498H137_9EURY</name>
<evidence type="ECO:0000313" key="1">
    <source>
        <dbReference type="EMBL" id="RXE56373.1"/>
    </source>
</evidence>
<proteinExistence type="predicted"/>
<comment type="caution">
    <text evidence="1">The sequence shown here is derived from an EMBL/GenBank/DDBJ whole genome shotgun (WGS) entry which is preliminary data.</text>
</comment>
<protein>
    <submittedName>
        <fullName evidence="1">Uncharacterized protein</fullName>
    </submittedName>
</protein>
<dbReference type="RefSeq" id="WP_206633442.1">
    <property type="nucleotide sequence ID" value="NZ_LHQS01000002.1"/>
</dbReference>
<gene>
    <name evidence="1" type="ORF">ABH15_09780</name>
</gene>
<reference evidence="1 2" key="1">
    <citation type="journal article" date="2015" name="Int. J. Syst. Evol. Microbiol.">
        <title>Methanoculleus taiwanensis sp. nov., a methanogen isolated from deep marine sediment at the deformation front area near Taiwan.</title>
        <authorList>
            <person name="Weng C.Y."/>
            <person name="Chen S.C."/>
            <person name="Lai M.C."/>
            <person name="Wu S.Y."/>
            <person name="Lin S."/>
            <person name="Yang T.F."/>
            <person name="Chen P.C."/>
        </authorList>
    </citation>
    <scope>NUCLEOTIDE SEQUENCE [LARGE SCALE GENOMIC DNA]</scope>
    <source>
        <strain evidence="1 2">CYW4</strain>
    </source>
</reference>
<sequence length="150" mass="17519">MTLRCELLREFSEVPHCFTLQSCYGHFVHERQPDAHNLEPLAGYAGVIDEVLYRIAYLAVCIRNSEAGFALQRDLRDVAGIDPSYIQFGSAGWFWERRINTYVLQVEPERCRLEDTCPVGIDEALRLEQVRERFFRELLGIARRHRYPEG</sequence>
<dbReference type="EMBL" id="LHQS01000002">
    <property type="protein sequence ID" value="RXE56373.1"/>
    <property type="molecule type" value="Genomic_DNA"/>
</dbReference>